<organism evidence="10 11">
    <name type="scientific">Knipowitschia caucasica</name>
    <name type="common">Caucasian dwarf goby</name>
    <name type="synonym">Pomatoschistus caucasicus</name>
    <dbReference type="NCBI Taxonomy" id="637954"/>
    <lineage>
        <taxon>Eukaryota</taxon>
        <taxon>Metazoa</taxon>
        <taxon>Chordata</taxon>
        <taxon>Craniata</taxon>
        <taxon>Vertebrata</taxon>
        <taxon>Euteleostomi</taxon>
        <taxon>Actinopterygii</taxon>
        <taxon>Neopterygii</taxon>
        <taxon>Teleostei</taxon>
        <taxon>Neoteleostei</taxon>
        <taxon>Acanthomorphata</taxon>
        <taxon>Gobiaria</taxon>
        <taxon>Gobiiformes</taxon>
        <taxon>Gobioidei</taxon>
        <taxon>Gobiidae</taxon>
        <taxon>Gobiinae</taxon>
        <taxon>Knipowitschia</taxon>
    </lineage>
</organism>
<evidence type="ECO:0000256" key="8">
    <source>
        <dbReference type="SAM" id="Coils"/>
    </source>
</evidence>
<comment type="similarity">
    <text evidence="4">Belongs to the inner dynein arm light chain family.</text>
</comment>
<dbReference type="GO" id="GO:0045504">
    <property type="term" value="F:dynein heavy chain binding"/>
    <property type="evidence" value="ECO:0007669"/>
    <property type="project" value="TreeGrafter"/>
</dbReference>
<dbReference type="GO" id="GO:0030286">
    <property type="term" value="C:dynein complex"/>
    <property type="evidence" value="ECO:0007669"/>
    <property type="project" value="UniProtKB-KW"/>
</dbReference>
<evidence type="ECO:0000256" key="3">
    <source>
        <dbReference type="ARBA" id="ARBA00023175"/>
    </source>
</evidence>
<keyword evidence="1" id="KW-0243">Dynein</keyword>
<proteinExistence type="inferred from homology"/>
<keyword evidence="11" id="KW-1185">Reference proteome</keyword>
<evidence type="ECO:0000313" key="10">
    <source>
        <dbReference type="EMBL" id="CAL1608521.1"/>
    </source>
</evidence>
<evidence type="ECO:0000256" key="2">
    <source>
        <dbReference type="ARBA" id="ARBA00023054"/>
    </source>
</evidence>
<evidence type="ECO:0000256" key="5">
    <source>
        <dbReference type="ARBA" id="ARBA00039799"/>
    </source>
</evidence>
<dbReference type="PANTHER" id="PTHR13183:SF0">
    <property type="entry name" value="AXONEMAL DYNEIN LIGHT INTERMEDIATE POLYPEPTIDE 1"/>
    <property type="match status" value="1"/>
</dbReference>
<dbReference type="InterPro" id="IPR019347">
    <property type="entry name" value="Axonemal_dynein_light_chain"/>
</dbReference>
<comment type="function">
    <text evidence="7">Involved in sperm flagellum assembly.</text>
</comment>
<evidence type="ECO:0000313" key="11">
    <source>
        <dbReference type="Proteomes" id="UP001497482"/>
    </source>
</evidence>
<evidence type="ECO:0000256" key="6">
    <source>
        <dbReference type="ARBA" id="ARBA00042417"/>
    </source>
</evidence>
<keyword evidence="3" id="KW-0505">Motor protein</keyword>
<sequence>MIPLGDSLLKYDTPVLISHSSGTSRSPKGRSFRVSPEQSLDATPVPPPKPKTVPLEQQHEEILNAILPPREWTEGTDVWLQKVSSVPGTRKDVLKLGEHLDSLLEKRQARLHGICPVRRELFSQCFDELIRQATVSCAEQGLLLGRVRDEINMTLATYRSIYESSMAFGMRKVLQAERSQDDTHTRVAELEREKLDLVKQLNEEKAKCEAVEKKETERRKVEERKHAEEIQDLKRRNEQLKEQGIKGTGAHRLETQTSTKSIYRMGFTCFSSFPRKRLGEVRLRSLVVW</sequence>
<dbReference type="Pfam" id="PF10211">
    <property type="entry name" value="Ax_dynein_light"/>
    <property type="match status" value="1"/>
</dbReference>
<dbReference type="AlphaFoldDB" id="A0AAV2M5N9"/>
<evidence type="ECO:0000256" key="4">
    <source>
        <dbReference type="ARBA" id="ARBA00038114"/>
    </source>
</evidence>
<evidence type="ECO:0000256" key="1">
    <source>
        <dbReference type="ARBA" id="ARBA00023017"/>
    </source>
</evidence>
<dbReference type="EMBL" id="OZ035828">
    <property type="protein sequence ID" value="CAL1608521.1"/>
    <property type="molecule type" value="Genomic_DNA"/>
</dbReference>
<feature type="coiled-coil region" evidence="8">
    <location>
        <begin position="187"/>
        <end position="243"/>
    </location>
</feature>
<feature type="region of interest" description="Disordered" evidence="9">
    <location>
        <begin position="17"/>
        <end position="53"/>
    </location>
</feature>
<dbReference type="GO" id="GO:0097546">
    <property type="term" value="C:ciliary base"/>
    <property type="evidence" value="ECO:0007669"/>
    <property type="project" value="TreeGrafter"/>
</dbReference>
<reference evidence="10 11" key="1">
    <citation type="submission" date="2024-04" db="EMBL/GenBank/DDBJ databases">
        <authorList>
            <person name="Waldvogel A.-M."/>
            <person name="Schoenle A."/>
        </authorList>
    </citation>
    <scope>NUCLEOTIDE SEQUENCE [LARGE SCALE GENOMIC DNA]</scope>
</reference>
<keyword evidence="2 8" id="KW-0175">Coiled coil</keyword>
<evidence type="ECO:0000256" key="7">
    <source>
        <dbReference type="ARBA" id="ARBA00043925"/>
    </source>
</evidence>
<name>A0AAV2M5N9_KNICA</name>
<accession>A0AAV2M5N9</accession>
<gene>
    <name evidence="10" type="ORF">KC01_LOCUS35436</name>
</gene>
<evidence type="ECO:0000256" key="9">
    <source>
        <dbReference type="SAM" id="MobiDB-lite"/>
    </source>
</evidence>
<dbReference type="GO" id="GO:0005930">
    <property type="term" value="C:axoneme"/>
    <property type="evidence" value="ECO:0007669"/>
    <property type="project" value="TreeGrafter"/>
</dbReference>
<dbReference type="Proteomes" id="UP001497482">
    <property type="component" value="Chromosome 6"/>
</dbReference>
<protein>
    <recommendedName>
        <fullName evidence="5">Axonemal dynein light intermediate polypeptide 1</fullName>
    </recommendedName>
    <alternativeName>
        <fullName evidence="6">Inner dynein arm light chain, axonemal</fullName>
    </alternativeName>
</protein>
<dbReference type="PANTHER" id="PTHR13183">
    <property type="entry name" value="AXONEMAL INNER ARM DYNEIN LIGHT CHAIN 28"/>
    <property type="match status" value="1"/>
</dbReference>